<sequence>MAVRHHLIDRSPAAVWSVLEDGRLYGEWVVGTSDSHPERGDWPETGSSIAYHVHVGPKRFAGRTVVRHIDRPGTLELEAEGGPWGTARIAFDIRPWGERTLVIVDEHPLRGLGGTLHNPLLDTLLQLRHRTMLARLARLVERVTAPAADGGTRTGSQAG</sequence>
<dbReference type="RefSeq" id="WP_084744582.1">
    <property type="nucleotide sequence ID" value="NZ_CP020563.1"/>
</dbReference>
<protein>
    <submittedName>
        <fullName evidence="1">Polyketide cyclase</fullName>
    </submittedName>
</protein>
<dbReference type="Gene3D" id="3.30.530.20">
    <property type="match status" value="1"/>
</dbReference>
<dbReference type="SUPFAM" id="SSF55961">
    <property type="entry name" value="Bet v1-like"/>
    <property type="match status" value="1"/>
</dbReference>
<keyword evidence="2" id="KW-1185">Reference proteome</keyword>
<dbReference type="CDD" id="cd07812">
    <property type="entry name" value="SRPBCC"/>
    <property type="match status" value="1"/>
</dbReference>
<reference evidence="1 2" key="1">
    <citation type="submission" date="2017-04" db="EMBL/GenBank/DDBJ databases">
        <title>The complete genome sequence of Streptomyces albolongus YIM 101047, the producer of novel bafilomycins and novel odoriferous sesquiterpenoids.</title>
        <authorList>
            <person name="Yin M."/>
            <person name="Jiang Y."/>
        </authorList>
    </citation>
    <scope>NUCLEOTIDE SEQUENCE [LARGE SCALE GENOMIC DNA]</scope>
    <source>
        <strain evidence="1 2">YIM 101047</strain>
    </source>
</reference>
<dbReference type="Proteomes" id="UP000192251">
    <property type="component" value="Chromosome"/>
</dbReference>
<dbReference type="EMBL" id="CP020563">
    <property type="protein sequence ID" value="ARF71220.1"/>
    <property type="molecule type" value="Genomic_DNA"/>
</dbReference>
<dbReference type="InterPro" id="IPR023393">
    <property type="entry name" value="START-like_dom_sf"/>
</dbReference>
<evidence type="ECO:0000313" key="2">
    <source>
        <dbReference type="Proteomes" id="UP000192251"/>
    </source>
</evidence>
<dbReference type="Pfam" id="PF10604">
    <property type="entry name" value="Polyketide_cyc2"/>
    <property type="match status" value="1"/>
</dbReference>
<name>A0ABC8BNB0_9ACTN</name>
<dbReference type="AlphaFoldDB" id="A0ABC8BNB0"/>
<evidence type="ECO:0000313" key="1">
    <source>
        <dbReference type="EMBL" id="ARF71220.1"/>
    </source>
</evidence>
<gene>
    <name evidence="1" type="ORF">B7C62_02350</name>
</gene>
<accession>A0ABC8BNB0</accession>
<dbReference type="KEGG" id="kab:B7C62_02350"/>
<organism evidence="1 2">
    <name type="scientific">Kitasatospora albolonga</name>
    <dbReference type="NCBI Taxonomy" id="68173"/>
    <lineage>
        <taxon>Bacteria</taxon>
        <taxon>Bacillati</taxon>
        <taxon>Actinomycetota</taxon>
        <taxon>Actinomycetes</taxon>
        <taxon>Kitasatosporales</taxon>
        <taxon>Streptomycetaceae</taxon>
        <taxon>Kitasatospora</taxon>
    </lineage>
</organism>
<proteinExistence type="predicted"/>
<dbReference type="InterPro" id="IPR019587">
    <property type="entry name" value="Polyketide_cyclase/dehydratase"/>
</dbReference>